<feature type="region of interest" description="Disordered" evidence="1">
    <location>
        <begin position="29"/>
        <end position="77"/>
    </location>
</feature>
<evidence type="ECO:0000256" key="1">
    <source>
        <dbReference type="SAM" id="MobiDB-lite"/>
    </source>
</evidence>
<keyword evidence="3" id="KW-1185">Reference proteome</keyword>
<proteinExistence type="predicted"/>
<evidence type="ECO:0000313" key="2">
    <source>
        <dbReference type="EMBL" id="VFQ69758.1"/>
    </source>
</evidence>
<dbReference type="Proteomes" id="UP000595140">
    <property type="component" value="Unassembled WGS sequence"/>
</dbReference>
<evidence type="ECO:0000313" key="3">
    <source>
        <dbReference type="Proteomes" id="UP000595140"/>
    </source>
</evidence>
<feature type="compositionally biased region" description="Basic and acidic residues" evidence="1">
    <location>
        <begin position="42"/>
        <end position="65"/>
    </location>
</feature>
<protein>
    <submittedName>
        <fullName evidence="2">Uncharacterized protein</fullName>
    </submittedName>
</protein>
<dbReference type="OrthoDB" id="1468745at2759"/>
<dbReference type="AlphaFoldDB" id="A0A484KY56"/>
<dbReference type="EMBL" id="OOIL02000835">
    <property type="protein sequence ID" value="VFQ69758.1"/>
    <property type="molecule type" value="Genomic_DNA"/>
</dbReference>
<name>A0A484KY56_9ASTE</name>
<feature type="region of interest" description="Disordered" evidence="1">
    <location>
        <begin position="169"/>
        <end position="189"/>
    </location>
</feature>
<sequence>MVEDDLSRLDEEDASSSFEWAFAFDRLGDPKLKKPRTSAFDRLQDTRSARKGDLRDKLKERREESSATSKAGSEERRKAIEDKKAIELWRMYDRLEKRLDAQNNFKTPQIKAYNGTTDPQDHLVRFGANVIIQESFSVQDAPKYCEYHRNSTHNTTECVTLKKEMDQLIARGPPPRPERQAPGNRTWRRPAAATAAITNGEGLEDGRRHLGRDCEDLDEYERQNHQHLGC</sequence>
<gene>
    <name evidence="2" type="ORF">CCAM_LOCUS11534</name>
</gene>
<accession>A0A484KY56</accession>
<reference evidence="2 3" key="1">
    <citation type="submission" date="2018-04" db="EMBL/GenBank/DDBJ databases">
        <authorList>
            <person name="Vogel A."/>
        </authorList>
    </citation>
    <scope>NUCLEOTIDE SEQUENCE [LARGE SCALE GENOMIC DNA]</scope>
</reference>
<organism evidence="2 3">
    <name type="scientific">Cuscuta campestris</name>
    <dbReference type="NCBI Taxonomy" id="132261"/>
    <lineage>
        <taxon>Eukaryota</taxon>
        <taxon>Viridiplantae</taxon>
        <taxon>Streptophyta</taxon>
        <taxon>Embryophyta</taxon>
        <taxon>Tracheophyta</taxon>
        <taxon>Spermatophyta</taxon>
        <taxon>Magnoliopsida</taxon>
        <taxon>eudicotyledons</taxon>
        <taxon>Gunneridae</taxon>
        <taxon>Pentapetalae</taxon>
        <taxon>asterids</taxon>
        <taxon>lamiids</taxon>
        <taxon>Solanales</taxon>
        <taxon>Convolvulaceae</taxon>
        <taxon>Cuscuteae</taxon>
        <taxon>Cuscuta</taxon>
        <taxon>Cuscuta subgen. Grammica</taxon>
        <taxon>Cuscuta sect. Cleistogrammica</taxon>
    </lineage>
</organism>